<keyword evidence="2" id="KW-0812">Transmembrane</keyword>
<comment type="caution">
    <text evidence="3">The sequence shown here is derived from an EMBL/GenBank/DDBJ whole genome shotgun (WGS) entry which is preliminary data.</text>
</comment>
<sequence length="124" mass="12883">MAIDPRELLKTFKRPQTVPEAAPLAGTRAQKVQRLQVGIFGLVCMILVVALADIVVSRADKTEASVVSEMRPPISIAEPTSAPRDPLADAGVMPELPVETGAPAEGAKPAQARNAPLPAGVAAQ</sequence>
<feature type="transmembrane region" description="Helical" evidence="2">
    <location>
        <begin position="37"/>
        <end position="56"/>
    </location>
</feature>
<dbReference type="Proteomes" id="UP000265366">
    <property type="component" value="Unassembled WGS sequence"/>
</dbReference>
<evidence type="ECO:0000256" key="2">
    <source>
        <dbReference type="SAM" id="Phobius"/>
    </source>
</evidence>
<proteinExistence type="predicted"/>
<dbReference type="AlphaFoldDB" id="A0A3A1P1L3"/>
<accession>A0A3A1P1L3</accession>
<reference evidence="3 4" key="1">
    <citation type="submission" date="2018-08" db="EMBL/GenBank/DDBJ databases">
        <title>Erythrobacter zhengii sp.nov., a bacterium isolated from deep-sea sediment.</title>
        <authorList>
            <person name="Fang C."/>
            <person name="Wu Y.-H."/>
            <person name="Sun C."/>
            <person name="Wang H."/>
            <person name="Cheng H."/>
            <person name="Meng F.-X."/>
            <person name="Wang C.-S."/>
            <person name="Xu X.-W."/>
        </authorList>
    </citation>
    <scope>NUCLEOTIDE SEQUENCE [LARGE SCALE GENOMIC DNA]</scope>
    <source>
        <strain evidence="3 4">CCTCC AB 2015396</strain>
    </source>
</reference>
<organism evidence="3 4">
    <name type="scientific">Aurantiacibacter xanthus</name>
    <dbReference type="NCBI Taxonomy" id="1784712"/>
    <lineage>
        <taxon>Bacteria</taxon>
        <taxon>Pseudomonadati</taxon>
        <taxon>Pseudomonadota</taxon>
        <taxon>Alphaproteobacteria</taxon>
        <taxon>Sphingomonadales</taxon>
        <taxon>Erythrobacteraceae</taxon>
        <taxon>Aurantiacibacter</taxon>
    </lineage>
</organism>
<keyword evidence="4" id="KW-1185">Reference proteome</keyword>
<dbReference type="RefSeq" id="WP_119593303.1">
    <property type="nucleotide sequence ID" value="NZ_QXFM01000113.1"/>
</dbReference>
<dbReference type="EMBL" id="QXFM01000113">
    <property type="protein sequence ID" value="RIV83183.1"/>
    <property type="molecule type" value="Genomic_DNA"/>
</dbReference>
<evidence type="ECO:0000313" key="4">
    <source>
        <dbReference type="Proteomes" id="UP000265366"/>
    </source>
</evidence>
<keyword evidence="2" id="KW-0472">Membrane</keyword>
<gene>
    <name evidence="3" type="ORF">D2V17_13365</name>
</gene>
<evidence type="ECO:0000256" key="1">
    <source>
        <dbReference type="SAM" id="MobiDB-lite"/>
    </source>
</evidence>
<dbReference type="OrthoDB" id="7509339at2"/>
<feature type="region of interest" description="Disordered" evidence="1">
    <location>
        <begin position="67"/>
        <end position="124"/>
    </location>
</feature>
<protein>
    <submittedName>
        <fullName evidence="3">Uncharacterized protein</fullName>
    </submittedName>
</protein>
<evidence type="ECO:0000313" key="3">
    <source>
        <dbReference type="EMBL" id="RIV83183.1"/>
    </source>
</evidence>
<name>A0A3A1P1L3_9SPHN</name>
<keyword evidence="2" id="KW-1133">Transmembrane helix</keyword>